<feature type="domain" description="Solute-binding protein family 5" evidence="4">
    <location>
        <begin position="276"/>
        <end position="633"/>
    </location>
</feature>
<evidence type="ECO:0000256" key="1">
    <source>
        <dbReference type="ARBA" id="ARBA00005695"/>
    </source>
</evidence>
<dbReference type="PROSITE" id="PS51318">
    <property type="entry name" value="TAT"/>
    <property type="match status" value="1"/>
</dbReference>
<dbReference type="Gene3D" id="3.10.105.10">
    <property type="entry name" value="Dipeptide-binding Protein, Domain 3"/>
    <property type="match status" value="2"/>
</dbReference>
<name>A0A1I6S3K5_9EURY</name>
<keyword evidence="2" id="KW-0813">Transport</keyword>
<dbReference type="AlphaFoldDB" id="A0A1I6S3K5"/>
<dbReference type="EMBL" id="FOZS01000002">
    <property type="protein sequence ID" value="SFS71504.1"/>
    <property type="molecule type" value="Genomic_DNA"/>
</dbReference>
<sequence>MTGSSDGPPERISRRSLLTAGAAGLTAATAGCMNRVQSLVNSTTNLNADKSALQITTVPADDDGQSIQIVRELEANLETLGFDVSLDMRSTTEFQKTVFLEQDFDMYVGTYPIGPDPDFLYELLHSSFATEEGWQNPFGFIDFDIDSLLTAQRQESGAERETQIKRLLFEVAKKKPFIPICLPSGDRAVGDAMASPWERYHPHSRLAYFGDEEAPETLTSIIMSSQPTQNLNPFSTAYRSHGTYIDLIYDSLAIDGSLIADEEGLAEFDSELETAVRPWLAESIDVGDSELTLALRDDVQFHDGTALTAEDVKFTYEFIADTSMGTAVSGGQSVDLPATNYRRHAATVESVTTAGDHEVTITFETNQAVAERALLVPILPKHVWGLGNGSETDQQGALGELEQNQIPSRQGHWSLLGSDETDLIVGSGPYEFANRVEDNQFSLERFEDHFTYDNDGVEYPQVTPQTVEFLNDTSSASAIQQVEGGVVDVTTSRIEPHVIEDITAGGDDDILSDHRSWSFYHIGFNDNVLPCSEQEFRHAVARILDREWIVDSIFSGHADPIWTPVRDHPVSDDELEREATEWMDQRGIERNGRIDESQPFAPFCGNESMQQGRVDFDQARRVFESAGFQFNEDGVLVDN</sequence>
<comment type="similarity">
    <text evidence="1">Belongs to the bacterial solute-binding protein 5 family.</text>
</comment>
<gene>
    <name evidence="5" type="ORF">SAMN04488556_2403</name>
</gene>
<keyword evidence="6" id="KW-1185">Reference proteome</keyword>
<keyword evidence="3" id="KW-0732">Signal</keyword>
<dbReference type="SUPFAM" id="SSF53850">
    <property type="entry name" value="Periplasmic binding protein-like II"/>
    <property type="match status" value="2"/>
</dbReference>
<reference evidence="6" key="1">
    <citation type="submission" date="2016-10" db="EMBL/GenBank/DDBJ databases">
        <authorList>
            <person name="Varghese N."/>
            <person name="Submissions S."/>
        </authorList>
    </citation>
    <scope>NUCLEOTIDE SEQUENCE [LARGE SCALE GENOMIC DNA]</scope>
    <source>
        <strain evidence="6">DSM 22427</strain>
    </source>
</reference>
<dbReference type="GO" id="GO:0015833">
    <property type="term" value="P:peptide transport"/>
    <property type="evidence" value="ECO:0007669"/>
    <property type="project" value="TreeGrafter"/>
</dbReference>
<dbReference type="GO" id="GO:1904680">
    <property type="term" value="F:peptide transmembrane transporter activity"/>
    <property type="evidence" value="ECO:0007669"/>
    <property type="project" value="TreeGrafter"/>
</dbReference>
<dbReference type="PANTHER" id="PTHR30290">
    <property type="entry name" value="PERIPLASMIC BINDING COMPONENT OF ABC TRANSPORTER"/>
    <property type="match status" value="1"/>
</dbReference>
<evidence type="ECO:0000256" key="3">
    <source>
        <dbReference type="ARBA" id="ARBA00022729"/>
    </source>
</evidence>
<evidence type="ECO:0000256" key="2">
    <source>
        <dbReference type="ARBA" id="ARBA00022448"/>
    </source>
</evidence>
<dbReference type="CDD" id="cd00995">
    <property type="entry name" value="PBP2_NikA_DppA_OppA_like"/>
    <property type="match status" value="1"/>
</dbReference>
<dbReference type="InterPro" id="IPR039424">
    <property type="entry name" value="SBP_5"/>
</dbReference>
<evidence type="ECO:0000259" key="4">
    <source>
        <dbReference type="Pfam" id="PF00496"/>
    </source>
</evidence>
<dbReference type="Gene3D" id="3.40.190.10">
    <property type="entry name" value="Periplasmic binding protein-like II"/>
    <property type="match status" value="1"/>
</dbReference>
<organism evidence="5 6">
    <name type="scientific">Halostagnicola kamekurae</name>
    <dbReference type="NCBI Taxonomy" id="619731"/>
    <lineage>
        <taxon>Archaea</taxon>
        <taxon>Methanobacteriati</taxon>
        <taxon>Methanobacteriota</taxon>
        <taxon>Stenosarchaea group</taxon>
        <taxon>Halobacteria</taxon>
        <taxon>Halobacteriales</taxon>
        <taxon>Natrialbaceae</taxon>
        <taxon>Halostagnicola</taxon>
    </lineage>
</organism>
<evidence type="ECO:0000313" key="6">
    <source>
        <dbReference type="Proteomes" id="UP000199199"/>
    </source>
</evidence>
<dbReference type="InterPro" id="IPR006311">
    <property type="entry name" value="TAT_signal"/>
</dbReference>
<dbReference type="Pfam" id="PF00496">
    <property type="entry name" value="SBP_bac_5"/>
    <property type="match status" value="1"/>
</dbReference>
<dbReference type="PANTHER" id="PTHR30290:SF9">
    <property type="entry name" value="OLIGOPEPTIDE-BINDING PROTEIN APPA"/>
    <property type="match status" value="1"/>
</dbReference>
<dbReference type="OrthoDB" id="194307at2157"/>
<dbReference type="Proteomes" id="UP000199199">
    <property type="component" value="Unassembled WGS sequence"/>
</dbReference>
<accession>A0A1I6S3K5</accession>
<dbReference type="RefSeq" id="WP_092904858.1">
    <property type="nucleotide sequence ID" value="NZ_FOZS01000002.1"/>
</dbReference>
<proteinExistence type="inferred from homology"/>
<protein>
    <submittedName>
        <fullName evidence="5">Peptide/nickel transport system substrate-binding protein</fullName>
    </submittedName>
</protein>
<evidence type="ECO:0000313" key="5">
    <source>
        <dbReference type="EMBL" id="SFS71504.1"/>
    </source>
</evidence>
<dbReference type="InterPro" id="IPR000914">
    <property type="entry name" value="SBP_5_dom"/>
</dbReference>